<accession>A0AAV2L2H0</accession>
<name>A0AAV2L2H0_KNICA</name>
<reference evidence="1 2" key="1">
    <citation type="submission" date="2024-04" db="EMBL/GenBank/DDBJ databases">
        <authorList>
            <person name="Waldvogel A.-M."/>
            <person name="Schoenle A."/>
        </authorList>
    </citation>
    <scope>NUCLEOTIDE SEQUENCE [LARGE SCALE GENOMIC DNA]</scope>
</reference>
<evidence type="ECO:0000313" key="1">
    <source>
        <dbReference type="EMBL" id="CAL1596477.1"/>
    </source>
</evidence>
<gene>
    <name evidence="1" type="ORF">KC01_LOCUS25148</name>
</gene>
<dbReference type="AlphaFoldDB" id="A0AAV2L2H0"/>
<sequence length="95" mass="10604">MIPYASPSLLLINLDLFPSTQDLHGVSSCCSFSSPARSISAQALTTAKSLIIRRERVRRQTQGRLQPRQQHSTNCLMELIEMQAAGSTLWWEDAS</sequence>
<keyword evidence="2" id="KW-1185">Reference proteome</keyword>
<protein>
    <submittedName>
        <fullName evidence="1">Uncharacterized protein</fullName>
    </submittedName>
</protein>
<proteinExistence type="predicted"/>
<organism evidence="1 2">
    <name type="scientific">Knipowitschia caucasica</name>
    <name type="common">Caucasian dwarf goby</name>
    <name type="synonym">Pomatoschistus caucasicus</name>
    <dbReference type="NCBI Taxonomy" id="637954"/>
    <lineage>
        <taxon>Eukaryota</taxon>
        <taxon>Metazoa</taxon>
        <taxon>Chordata</taxon>
        <taxon>Craniata</taxon>
        <taxon>Vertebrata</taxon>
        <taxon>Euteleostomi</taxon>
        <taxon>Actinopterygii</taxon>
        <taxon>Neopterygii</taxon>
        <taxon>Teleostei</taxon>
        <taxon>Neoteleostei</taxon>
        <taxon>Acanthomorphata</taxon>
        <taxon>Gobiaria</taxon>
        <taxon>Gobiiformes</taxon>
        <taxon>Gobioidei</taxon>
        <taxon>Gobiidae</taxon>
        <taxon>Gobiinae</taxon>
        <taxon>Knipowitschia</taxon>
    </lineage>
</organism>
<dbReference type="EMBL" id="OZ035843">
    <property type="protein sequence ID" value="CAL1596477.1"/>
    <property type="molecule type" value="Genomic_DNA"/>
</dbReference>
<evidence type="ECO:0000313" key="2">
    <source>
        <dbReference type="Proteomes" id="UP001497482"/>
    </source>
</evidence>
<dbReference type="Proteomes" id="UP001497482">
    <property type="component" value="Chromosome 21"/>
</dbReference>